<keyword evidence="17" id="KW-1185">Reference proteome</keyword>
<evidence type="ECO:0000256" key="8">
    <source>
        <dbReference type="ARBA" id="ARBA00022837"/>
    </source>
</evidence>
<evidence type="ECO:0000256" key="5">
    <source>
        <dbReference type="ARBA" id="ARBA00022692"/>
    </source>
</evidence>
<dbReference type="Gene3D" id="2.60.40.10">
    <property type="entry name" value="Immunoglobulins"/>
    <property type="match status" value="1"/>
</dbReference>
<dbReference type="GO" id="GO:0008013">
    <property type="term" value="F:beta-catenin binding"/>
    <property type="evidence" value="ECO:0007669"/>
    <property type="project" value="TreeGrafter"/>
</dbReference>
<dbReference type="InterPro" id="IPR002126">
    <property type="entry name" value="Cadherin-like_dom"/>
</dbReference>
<dbReference type="SMART" id="SM00112">
    <property type="entry name" value="CA"/>
    <property type="match status" value="3"/>
</dbReference>
<evidence type="ECO:0000256" key="10">
    <source>
        <dbReference type="ARBA" id="ARBA00022989"/>
    </source>
</evidence>
<evidence type="ECO:0000259" key="15">
    <source>
        <dbReference type="PROSITE" id="PS50268"/>
    </source>
</evidence>
<dbReference type="InterPro" id="IPR039808">
    <property type="entry name" value="Cadherin"/>
</dbReference>
<keyword evidence="11" id="KW-0472">Membrane</keyword>
<dbReference type="SUPFAM" id="SSF49899">
    <property type="entry name" value="Concanavalin A-like lectins/glucanases"/>
    <property type="match status" value="3"/>
</dbReference>
<dbReference type="PRINTS" id="PR00205">
    <property type="entry name" value="CADHERIN"/>
</dbReference>
<gene>
    <name evidence="16" type="ORF">SAMN02745181_3895</name>
</gene>
<evidence type="ECO:0000256" key="9">
    <source>
        <dbReference type="ARBA" id="ARBA00022889"/>
    </source>
</evidence>
<evidence type="ECO:0000256" key="12">
    <source>
        <dbReference type="ARBA" id="ARBA00023157"/>
    </source>
</evidence>
<dbReference type="EMBL" id="FQYR01000010">
    <property type="protein sequence ID" value="SHK48206.1"/>
    <property type="molecule type" value="Genomic_DNA"/>
</dbReference>
<dbReference type="PANTHER" id="PTHR24027:SF438">
    <property type="entry name" value="CADHERIN 23"/>
    <property type="match status" value="1"/>
</dbReference>
<keyword evidence="13" id="KW-0325">Glycoprotein</keyword>
<keyword evidence="12" id="KW-1015">Disulfide bond</keyword>
<dbReference type="GO" id="GO:0007156">
    <property type="term" value="P:homophilic cell adhesion via plasma membrane adhesion molecules"/>
    <property type="evidence" value="ECO:0007669"/>
    <property type="project" value="InterPro"/>
</dbReference>
<dbReference type="FunFam" id="2.60.40.60:FF:000032">
    <property type="entry name" value="FAT atypical cadherin 1"/>
    <property type="match status" value="1"/>
</dbReference>
<evidence type="ECO:0000256" key="11">
    <source>
        <dbReference type="ARBA" id="ARBA00023136"/>
    </source>
</evidence>
<dbReference type="GO" id="GO:0016477">
    <property type="term" value="P:cell migration"/>
    <property type="evidence" value="ECO:0007669"/>
    <property type="project" value="TreeGrafter"/>
</dbReference>
<dbReference type="Gene3D" id="3.40.390.10">
    <property type="entry name" value="Collagenase (Catalytic Domain)"/>
    <property type="match status" value="1"/>
</dbReference>
<dbReference type="STRING" id="1123071.SAMN02745181_3895"/>
<keyword evidence="7" id="KW-0677">Repeat</keyword>
<evidence type="ECO:0000256" key="2">
    <source>
        <dbReference type="ARBA" id="ARBA00004613"/>
    </source>
</evidence>
<evidence type="ECO:0000256" key="1">
    <source>
        <dbReference type="ARBA" id="ARBA00004167"/>
    </source>
</evidence>
<evidence type="ECO:0000313" key="17">
    <source>
        <dbReference type="Proteomes" id="UP000184510"/>
    </source>
</evidence>
<dbReference type="GO" id="GO:0008237">
    <property type="term" value="F:metallopeptidase activity"/>
    <property type="evidence" value="ECO:0007669"/>
    <property type="project" value="InterPro"/>
</dbReference>
<accession>A0A1M6SU68</accession>
<dbReference type="Proteomes" id="UP000184510">
    <property type="component" value="Unassembled WGS sequence"/>
</dbReference>
<name>A0A1M6SU68_9BACT</name>
<dbReference type="Gene3D" id="2.60.40.60">
    <property type="entry name" value="Cadherins"/>
    <property type="match status" value="3"/>
</dbReference>
<feature type="region of interest" description="Disordered" evidence="14">
    <location>
        <begin position="1083"/>
        <end position="1112"/>
    </location>
</feature>
<evidence type="ECO:0000256" key="13">
    <source>
        <dbReference type="ARBA" id="ARBA00023180"/>
    </source>
</evidence>
<keyword evidence="9" id="KW-0130">Cell adhesion</keyword>
<feature type="domain" description="Cadherin" evidence="15">
    <location>
        <begin position="1344"/>
        <end position="1442"/>
    </location>
</feature>
<dbReference type="InParanoid" id="A0A1M6SU68"/>
<reference evidence="16 17" key="1">
    <citation type="submission" date="2016-11" db="EMBL/GenBank/DDBJ databases">
        <authorList>
            <person name="Jaros S."/>
            <person name="Januszkiewicz K."/>
            <person name="Wedrychowicz H."/>
        </authorList>
    </citation>
    <scope>NUCLEOTIDE SEQUENCE [LARGE SCALE GENOMIC DNA]</scope>
    <source>
        <strain evidence="16 17">DSM 18772</strain>
    </source>
</reference>
<dbReference type="InterPro" id="IPR013320">
    <property type="entry name" value="ConA-like_dom_sf"/>
</dbReference>
<dbReference type="PROSITE" id="PS50268">
    <property type="entry name" value="CADHERIN_2"/>
    <property type="match status" value="3"/>
</dbReference>
<keyword evidence="6" id="KW-0732">Signal</keyword>
<evidence type="ECO:0000256" key="3">
    <source>
        <dbReference type="ARBA" id="ARBA00022525"/>
    </source>
</evidence>
<feature type="domain" description="Cadherin" evidence="15">
    <location>
        <begin position="961"/>
        <end position="1072"/>
    </location>
</feature>
<evidence type="ECO:0000256" key="7">
    <source>
        <dbReference type="ARBA" id="ARBA00022737"/>
    </source>
</evidence>
<comment type="subcellular location">
    <subcellularLocation>
        <location evidence="1">Membrane</location>
        <topology evidence="1">Single-pass membrane protein</topology>
    </subcellularLocation>
    <subcellularLocation>
        <location evidence="2">Secreted</location>
    </subcellularLocation>
</comment>
<dbReference type="GO" id="GO:0005509">
    <property type="term" value="F:calcium ion binding"/>
    <property type="evidence" value="ECO:0007669"/>
    <property type="project" value="InterPro"/>
</dbReference>
<dbReference type="SUPFAM" id="SSF49313">
    <property type="entry name" value="Cadherin-like"/>
    <property type="match status" value="3"/>
</dbReference>
<dbReference type="PANTHER" id="PTHR24027">
    <property type="entry name" value="CADHERIN-23"/>
    <property type="match status" value="1"/>
</dbReference>
<dbReference type="Pfam" id="PF00028">
    <property type="entry name" value="Cadherin"/>
    <property type="match status" value="3"/>
</dbReference>
<protein>
    <submittedName>
        <fullName evidence="16">Cadherin domain-containing protein</fullName>
    </submittedName>
</protein>
<keyword evidence="5" id="KW-0812">Transmembrane</keyword>
<keyword evidence="3" id="KW-0964">Secreted</keyword>
<dbReference type="Gene3D" id="2.60.120.200">
    <property type="match status" value="3"/>
</dbReference>
<sequence length="1958" mass="204659">MKTLDNHRWRKVAMRPWCASLICTLLISLLLVGSAKALEDNITQTVTHDGETITLRLTRQVLRGMHFEVLVQNSSGGFDAYTPGEERSYLGTVDEYPGAVSAGIVQDDGTVRGMVIFDRGGTWFTSGQTVTYKRGVDEWKNFAFPTYGLTPGAAGSTTYAFDSAVDVNHAYYSNAAGSSVAKAFENVEYSYACIRALYMSSAMLRPYLARVIIRANAAQDPYQTNIVGLGPLTDEWRANQTDANRDFVSGFGYGSGGQAWSSSIGNTWGYNVSQSSGDNHYVVLRHEIAHNFRVNHEDGGAPEGSTTNSERNRLSRFSAPEIEKMFYQRDIWVTAGYLDSEGTYSTINFPPYAALDSAVFRRGIDTSVAIDVMVNDHDANGHAITGIIAFDASSHEGGSVTMSGTGSSAQLMYTPPVQYVGFDWFNYTITDSTGKTATGLVCIHVNSEEDLVAHLRLDDATDAIDLADSSGNLNLASSASKLVTSSGQFAGAATMANSDDYIEIHGADFSSITATLTGWIKRPAQSQANTAGIIFNEGSRSGLNFGSSNELRYHWNGGKWGWDSGLVPPANQWVFVALVVEADKATIYMHDGTTMQSAVNTGTHTPANFTGTTFIGWEPAFASRKYTGDIDDVRIYKRALSAAEITGLVNGGAATVPVPFDGASSVTARVLKWNPAPGSTQSQVYLGTSQSAVAAANTSSSEYVGATSADDILVNVQPNTTYFWRVDSVNASTTVAGSVWSFTTGSSIDDINTSLLAHWTFNDGSGNALADSAGSHVGALQNGPVWKNSPNGGSLDFDGVDDHVIINKGLSDGGTSKTIVSWVKLPAADQKSGGAVYFTRNNNASGLNIGSGNALGYHWDGDEWWWSSGLSVPKQQWLLVAMVVETDQATVYYHDGTLATSTNAKFHTPEAFNGLSYIGLDPGNSSRDFTGEIDDLRVYGRALHPSELEELYQQFLNHAPVASGFNAQYAEDASVGTIVGSVTASDQNADDVLSYVITSGNDGSFAIDSETGEITLASSLDYETSTSYTLTVEVTDAGGLSDTVNVSIEVTDIANDDSDADGLIDEWEVSTFGSVAATTGAEDLDNDGLTNANEYAAGTNPNSSDSDADGYSDFFELAEGSDPLDSASLPSVNGGPGLAAYWKLDDGVGTGAMDSMGLSDGVLVAGPSWISGVDGGALDFDGVDDQVTAPALNLNSNTVTISGWVKRSGNESFAGLVFCRGGSTVSGLHVSNNELRYHWNSGQWGWSSGLTLPDGVWTYVALVVEPTQATIYMNDGTGMQSAVNVGSHAVEAFDAQTVLGVDPTGGARFLNGSLDDIRVYSRALSAAEITAIFNADAVGNSAPVATDSTFSVSEDASIGAIVGIVSASDPDAGDTLTYSITAGNAGGAFAINSGSGEITVASGLDFESASQHVLTVAVSDGSLSDTATITIDVSNVNEAPVVNNGSASISEGAVIGSVVTTVTSSDPDAGDGVTYAITAGNPSGAFVINATTGEISTATVLDYETIASYSLTVTVTDSGGLTDTAIITVNITDVANDDSDADGLTDEWEVSNFGSVAATDGVTDSDGDGLTNAEEEAAATNPNNTDSDGDGYSDSLEVSLGTDPNNGASNPAPKDLVWTGVAGDGDFFNEANWDSDSGASGTQAPVADSVNSGSDLNALSLTVVNADFFDLAGYIVPNGASIHMDASNLTTTGSYGINATASLVSSLDISAGSYASFQFLANINASLSGDAVLELRGGGNPVNGSAIDLAVDSSGYVRFINETVADVTAEHLSKFTVGGSPAVLGTNLEIVSENGATIVRLYQEPAPPVSYLSNGEVLSDGLFVSGSYLDTYSSDNVYEVLEENKTSGKPSSRVSSLEHTWSFDIGAGGVLVELSVEAFHSANSEGDDFVFSFSPDGVNFTDLITVTKTSDDNAPQIAPLPAGVTGTVYIRVRDTDRTAGNGNQDTISIDHLSLEVTE</sequence>
<dbReference type="Pfam" id="PF13385">
    <property type="entry name" value="Laminin_G_3"/>
    <property type="match status" value="3"/>
</dbReference>
<evidence type="ECO:0000256" key="4">
    <source>
        <dbReference type="ARBA" id="ARBA00022536"/>
    </source>
</evidence>
<dbReference type="FunFam" id="2.60.40.60:FF:000015">
    <property type="entry name" value="FAT atypical cadherin 1"/>
    <property type="match status" value="1"/>
</dbReference>
<dbReference type="InterPro" id="IPR013783">
    <property type="entry name" value="Ig-like_fold"/>
</dbReference>
<keyword evidence="10" id="KW-1133">Transmembrane helix</keyword>
<keyword evidence="4" id="KW-0245">EGF-like domain</keyword>
<dbReference type="CDD" id="cd11304">
    <property type="entry name" value="Cadherin_repeat"/>
    <property type="match status" value="3"/>
</dbReference>
<evidence type="ECO:0000256" key="14">
    <source>
        <dbReference type="SAM" id="MobiDB-lite"/>
    </source>
</evidence>
<dbReference type="InterPro" id="IPR015919">
    <property type="entry name" value="Cadherin-like_sf"/>
</dbReference>
<dbReference type="Pfam" id="PF17963">
    <property type="entry name" value="Big_9"/>
    <property type="match status" value="1"/>
</dbReference>
<dbReference type="OrthoDB" id="9801455at2"/>
<feature type="region of interest" description="Disordered" evidence="14">
    <location>
        <begin position="1576"/>
        <end position="1616"/>
    </location>
</feature>
<organism evidence="16 17">
    <name type="scientific">Rubritalea squalenifaciens DSM 18772</name>
    <dbReference type="NCBI Taxonomy" id="1123071"/>
    <lineage>
        <taxon>Bacteria</taxon>
        <taxon>Pseudomonadati</taxon>
        <taxon>Verrucomicrobiota</taxon>
        <taxon>Verrucomicrobiia</taxon>
        <taxon>Verrucomicrobiales</taxon>
        <taxon>Rubritaleaceae</taxon>
        <taxon>Rubritalea</taxon>
    </lineage>
</organism>
<feature type="compositionally biased region" description="Polar residues" evidence="14">
    <location>
        <begin position="1088"/>
        <end position="1105"/>
    </location>
</feature>
<dbReference type="InterPro" id="IPR059100">
    <property type="entry name" value="TSP3_bac"/>
</dbReference>
<dbReference type="Pfam" id="PF18884">
    <property type="entry name" value="TSP3_bac"/>
    <property type="match status" value="5"/>
</dbReference>
<proteinExistence type="predicted"/>
<feature type="domain" description="Cadherin" evidence="15">
    <location>
        <begin position="1447"/>
        <end position="1544"/>
    </location>
</feature>
<dbReference type="GO" id="GO:0016342">
    <property type="term" value="C:catenin complex"/>
    <property type="evidence" value="ECO:0007669"/>
    <property type="project" value="TreeGrafter"/>
</dbReference>
<dbReference type="SUPFAM" id="SSF55486">
    <property type="entry name" value="Metalloproteases ('zincins'), catalytic domain"/>
    <property type="match status" value="1"/>
</dbReference>
<evidence type="ECO:0000256" key="6">
    <source>
        <dbReference type="ARBA" id="ARBA00022729"/>
    </source>
</evidence>
<keyword evidence="8" id="KW-0106">Calcium</keyword>
<dbReference type="Gene3D" id="2.60.40.2810">
    <property type="match status" value="1"/>
</dbReference>
<dbReference type="GO" id="GO:0045296">
    <property type="term" value="F:cadherin binding"/>
    <property type="evidence" value="ECO:0007669"/>
    <property type="project" value="TreeGrafter"/>
</dbReference>
<evidence type="ECO:0000313" key="16">
    <source>
        <dbReference type="EMBL" id="SHK48206.1"/>
    </source>
</evidence>
<dbReference type="RefSeq" id="WP_143185425.1">
    <property type="nucleotide sequence ID" value="NZ_FQYR01000010.1"/>
</dbReference>
<dbReference type="InterPro" id="IPR024079">
    <property type="entry name" value="MetalloPept_cat_dom_sf"/>
</dbReference>